<dbReference type="KEGG" id="qsa:O6P43_034318"/>
<proteinExistence type="predicted"/>
<dbReference type="GO" id="GO:0003779">
    <property type="term" value="F:actin binding"/>
    <property type="evidence" value="ECO:0007669"/>
    <property type="project" value="InterPro"/>
</dbReference>
<evidence type="ECO:0000313" key="4">
    <source>
        <dbReference type="EMBL" id="KAJ7945017.1"/>
    </source>
</evidence>
<dbReference type="AlphaFoldDB" id="A0AAD7KSP8"/>
<evidence type="ECO:0000313" key="5">
    <source>
        <dbReference type="Proteomes" id="UP001163823"/>
    </source>
</evidence>
<protein>
    <submittedName>
        <fullName evidence="4">Myosin heavy chain-like protein</fullName>
    </submittedName>
</protein>
<feature type="coiled-coil region" evidence="2">
    <location>
        <begin position="434"/>
        <end position="515"/>
    </location>
</feature>
<dbReference type="InterPro" id="IPR011684">
    <property type="entry name" value="NAB"/>
</dbReference>
<sequence>MMKHRCRQLAKSFGNHVDPEKAEELKRAKTEIQSNVTRILKLVKNEDQSKRDGITKDSNNKSELVGFIEDFYKQYQSLYALYDHLTGEYKKVGLGRKGRSFSFSSSSSDSEYYSSEEIDSTFGKWENEYHKVLDTTKEDLETNNKEITYRNHRLVSSGEENEVEVINKNLKIKADIREKEHSALVNVHELHGTQESDQITELEKQLTGLKTELESLQSQKGELDVQFESKATEAKQLGEQNICLNARIAELELEAKLLQNQKGEMEENMACKRNEALLQIKGLMNQLSGMQHDLDSLHKQKRQSEEQMERKTEEIFQNLMDIETLKDKLTETTATEQRMLEEKEGFLVKFKGMEQEVDSLCNQKNELEEQLRGKLCETNKLGEENRVLHARNLELEKALTEREAELCALQREYDDLRLEIDRVSRENKQAKGWLKKSKYNLQVSERKMEELVENFRKKLEDSIRLLYQRVRVAEQLHVENKDSYRMTKDKYEENNRILEEKVATYEDEVIKMKDILETAFEVANGLELASEKLGEYKENFVNRLSIMLNEVQFAKDWIEGKNSEMKKLKDNVDCLTTLLDRKEEQEFSLRDKVWKLEAKVSKEGGEKLNLMKTVSQLERRVEKLKNNLKEKEEELSSLGEKKREAIRQLCFLIDYHRSHSDHLKVLISKMTSKNRTST</sequence>
<feature type="coiled-coil region" evidence="2">
    <location>
        <begin position="199"/>
        <end position="384"/>
    </location>
</feature>
<dbReference type="Pfam" id="PF07765">
    <property type="entry name" value="KIP1"/>
    <property type="match status" value="1"/>
</dbReference>
<keyword evidence="1 2" id="KW-0175">Coiled coil</keyword>
<dbReference type="EMBL" id="JARAOO010000014">
    <property type="protein sequence ID" value="KAJ7945017.1"/>
    <property type="molecule type" value="Genomic_DNA"/>
</dbReference>
<evidence type="ECO:0000256" key="2">
    <source>
        <dbReference type="SAM" id="Coils"/>
    </source>
</evidence>
<dbReference type="PROSITE" id="PS51774">
    <property type="entry name" value="NAB"/>
    <property type="match status" value="1"/>
</dbReference>
<keyword evidence="5" id="KW-1185">Reference proteome</keyword>
<comment type="caution">
    <text evidence="4">The sequence shown here is derived from an EMBL/GenBank/DDBJ whole genome shotgun (WGS) entry which is preliminary data.</text>
</comment>
<gene>
    <name evidence="4" type="ORF">O6P43_034318</name>
</gene>
<dbReference type="GO" id="GO:0005856">
    <property type="term" value="C:cytoskeleton"/>
    <property type="evidence" value="ECO:0007669"/>
    <property type="project" value="TreeGrafter"/>
</dbReference>
<name>A0AAD7KSP8_QUISA</name>
<dbReference type="Gene3D" id="1.10.287.1490">
    <property type="match status" value="1"/>
</dbReference>
<evidence type="ECO:0000259" key="3">
    <source>
        <dbReference type="PROSITE" id="PS51774"/>
    </source>
</evidence>
<organism evidence="4 5">
    <name type="scientific">Quillaja saponaria</name>
    <name type="common">Soap bark tree</name>
    <dbReference type="NCBI Taxonomy" id="32244"/>
    <lineage>
        <taxon>Eukaryota</taxon>
        <taxon>Viridiplantae</taxon>
        <taxon>Streptophyta</taxon>
        <taxon>Embryophyta</taxon>
        <taxon>Tracheophyta</taxon>
        <taxon>Spermatophyta</taxon>
        <taxon>Magnoliopsida</taxon>
        <taxon>eudicotyledons</taxon>
        <taxon>Gunneridae</taxon>
        <taxon>Pentapetalae</taxon>
        <taxon>rosids</taxon>
        <taxon>fabids</taxon>
        <taxon>Fabales</taxon>
        <taxon>Quillajaceae</taxon>
        <taxon>Quillaja</taxon>
    </lineage>
</organism>
<evidence type="ECO:0000256" key="1">
    <source>
        <dbReference type="ARBA" id="ARBA00023054"/>
    </source>
</evidence>
<feature type="coiled-coil region" evidence="2">
    <location>
        <begin position="558"/>
        <end position="648"/>
    </location>
</feature>
<feature type="domain" description="NAB" evidence="3">
    <location>
        <begin position="9"/>
        <end position="89"/>
    </location>
</feature>
<reference evidence="4" key="1">
    <citation type="journal article" date="2023" name="Science">
        <title>Elucidation of the pathway for biosynthesis of saponin adjuvants from the soapbark tree.</title>
        <authorList>
            <person name="Reed J."/>
            <person name="Orme A."/>
            <person name="El-Demerdash A."/>
            <person name="Owen C."/>
            <person name="Martin L.B.B."/>
            <person name="Misra R.C."/>
            <person name="Kikuchi S."/>
            <person name="Rejzek M."/>
            <person name="Martin A.C."/>
            <person name="Harkess A."/>
            <person name="Leebens-Mack J."/>
            <person name="Louveau T."/>
            <person name="Stephenson M.J."/>
            <person name="Osbourn A."/>
        </authorList>
    </citation>
    <scope>NUCLEOTIDE SEQUENCE</scope>
    <source>
        <strain evidence="4">S10</strain>
    </source>
</reference>
<dbReference type="Proteomes" id="UP001163823">
    <property type="component" value="Chromosome 14"/>
</dbReference>
<accession>A0AAD7KSP8</accession>
<dbReference type="GO" id="GO:0005200">
    <property type="term" value="F:structural constituent of cytoskeleton"/>
    <property type="evidence" value="ECO:0007669"/>
    <property type="project" value="TreeGrafter"/>
</dbReference>
<dbReference type="PANTHER" id="PTHR47357:SF4">
    <property type="entry name" value="MYOSIN HEAVY CHAIN-LIKE PROTEIN"/>
    <property type="match status" value="1"/>
</dbReference>
<dbReference type="PANTHER" id="PTHR47357">
    <property type="entry name" value="COP1-INTERACTIVE PROTEIN 1"/>
    <property type="match status" value="1"/>
</dbReference>